<dbReference type="AlphaFoldDB" id="A0A6A5AKS8"/>
<accession>A0A6A5AKS8</accession>
<name>A0A6A5AKS8_APHAT</name>
<dbReference type="Proteomes" id="UP000469452">
    <property type="component" value="Unassembled WGS sequence"/>
</dbReference>
<feature type="non-terminal residue" evidence="1">
    <location>
        <position position="1"/>
    </location>
</feature>
<comment type="caution">
    <text evidence="1">The sequence shown here is derived from an EMBL/GenBank/DDBJ whole genome shotgun (WGS) entry which is preliminary data.</text>
</comment>
<dbReference type="EMBL" id="VJMI01009523">
    <property type="protein sequence ID" value="KAF0758745.1"/>
    <property type="molecule type" value="Genomic_DNA"/>
</dbReference>
<evidence type="ECO:0000313" key="2">
    <source>
        <dbReference type="Proteomes" id="UP000469452"/>
    </source>
</evidence>
<dbReference type="VEuPathDB" id="FungiDB:H257_07841"/>
<proteinExistence type="predicted"/>
<protein>
    <submittedName>
        <fullName evidence="1">Uncharacterized protein</fullName>
    </submittedName>
</protein>
<sequence>AQNQRIDWRYRLAPISGQKLQKLSRENRGIANSSGIVEIIAMRKNLTDVERNAVLQRLLTAKGRLPLSIEADAGVVNAKLASEVAKNLEMSDVCTELERLDVAEDSDDEELDIPSVLGLNI</sequence>
<gene>
    <name evidence="1" type="ORF">AaE_003843</name>
</gene>
<evidence type="ECO:0000313" key="1">
    <source>
        <dbReference type="EMBL" id="KAF0758745.1"/>
    </source>
</evidence>
<organism evidence="1 2">
    <name type="scientific">Aphanomyces astaci</name>
    <name type="common">Crayfish plague agent</name>
    <dbReference type="NCBI Taxonomy" id="112090"/>
    <lineage>
        <taxon>Eukaryota</taxon>
        <taxon>Sar</taxon>
        <taxon>Stramenopiles</taxon>
        <taxon>Oomycota</taxon>
        <taxon>Saprolegniomycetes</taxon>
        <taxon>Saprolegniales</taxon>
        <taxon>Verrucalvaceae</taxon>
        <taxon>Aphanomyces</taxon>
    </lineage>
</organism>
<reference evidence="1 2" key="1">
    <citation type="submission" date="2019-06" db="EMBL/GenBank/DDBJ databases">
        <title>Genomics analysis of Aphanomyces spp. identifies a new class of oomycete effector associated with host adaptation.</title>
        <authorList>
            <person name="Gaulin E."/>
        </authorList>
    </citation>
    <scope>NUCLEOTIDE SEQUENCE [LARGE SCALE GENOMIC DNA]</scope>
    <source>
        <strain evidence="1 2">E</strain>
    </source>
</reference>